<feature type="non-terminal residue" evidence="10">
    <location>
        <position position="1"/>
    </location>
</feature>
<dbReference type="PANTHER" id="PTHR14003">
    <property type="entry name" value="TRANSCRIPTIONAL REPRESSOR PROTEIN YY"/>
    <property type="match status" value="1"/>
</dbReference>
<dbReference type="FunFam" id="3.30.160.60:FF:000125">
    <property type="entry name" value="Putative zinc finger protein 143"/>
    <property type="match status" value="1"/>
</dbReference>
<dbReference type="FunFam" id="3.30.160.60:FF:001498">
    <property type="entry name" value="Zinc finger protein 404"/>
    <property type="match status" value="1"/>
</dbReference>
<evidence type="ECO:0000256" key="8">
    <source>
        <dbReference type="PROSITE-ProRule" id="PRU00042"/>
    </source>
</evidence>
<dbReference type="STRING" id="341454.A0A4S2MVY8"/>
<evidence type="ECO:0000256" key="1">
    <source>
        <dbReference type="ARBA" id="ARBA00004123"/>
    </source>
</evidence>
<dbReference type="GO" id="GO:0005634">
    <property type="term" value="C:nucleus"/>
    <property type="evidence" value="ECO:0007669"/>
    <property type="project" value="UniProtKB-SubCell"/>
</dbReference>
<dbReference type="SUPFAM" id="SSF57667">
    <property type="entry name" value="beta-beta-alpha zinc fingers"/>
    <property type="match status" value="1"/>
</dbReference>
<evidence type="ECO:0000256" key="4">
    <source>
        <dbReference type="ARBA" id="ARBA00022771"/>
    </source>
</evidence>
<evidence type="ECO:0000256" key="5">
    <source>
        <dbReference type="ARBA" id="ARBA00022833"/>
    </source>
</evidence>
<dbReference type="InterPro" id="IPR036236">
    <property type="entry name" value="Znf_C2H2_sf"/>
</dbReference>
<protein>
    <recommendedName>
        <fullName evidence="7">C2H2 type master regulator of conidiophore development brlA</fullName>
    </recommendedName>
</protein>
<evidence type="ECO:0000313" key="11">
    <source>
        <dbReference type="Proteomes" id="UP000298138"/>
    </source>
</evidence>
<gene>
    <name evidence="10" type="ORF">EX30DRAFT_299003</name>
</gene>
<dbReference type="PROSITE" id="PS00028">
    <property type="entry name" value="ZINC_FINGER_C2H2_1"/>
    <property type="match status" value="2"/>
</dbReference>
<evidence type="ECO:0000256" key="3">
    <source>
        <dbReference type="ARBA" id="ARBA00022737"/>
    </source>
</evidence>
<keyword evidence="11" id="KW-1185">Reference proteome</keyword>
<dbReference type="Proteomes" id="UP000298138">
    <property type="component" value="Unassembled WGS sequence"/>
</dbReference>
<comment type="subcellular location">
    <subcellularLocation>
        <location evidence="1">Nucleus</location>
    </subcellularLocation>
</comment>
<evidence type="ECO:0000313" key="10">
    <source>
        <dbReference type="EMBL" id="TGZ80704.1"/>
    </source>
</evidence>
<dbReference type="GO" id="GO:0000981">
    <property type="term" value="F:DNA-binding transcription factor activity, RNA polymerase II-specific"/>
    <property type="evidence" value="ECO:0007669"/>
    <property type="project" value="UniProtKB-ARBA"/>
</dbReference>
<dbReference type="EMBL" id="ML220123">
    <property type="protein sequence ID" value="TGZ80704.1"/>
    <property type="molecule type" value="Genomic_DNA"/>
</dbReference>
<evidence type="ECO:0000256" key="6">
    <source>
        <dbReference type="ARBA" id="ARBA00023242"/>
    </source>
</evidence>
<keyword evidence="2" id="KW-0479">Metal-binding</keyword>
<sequence length="78" mass="9073">IHTNKQPYQCEYIGCGKLFTQKRALIGHLHVHTDEKPYKCKYIGCGKSFSDLSNLTRHGLIHTGELYWCEVPSCEKRY</sequence>
<organism evidence="10 11">
    <name type="scientific">Ascodesmis nigricans</name>
    <dbReference type="NCBI Taxonomy" id="341454"/>
    <lineage>
        <taxon>Eukaryota</taxon>
        <taxon>Fungi</taxon>
        <taxon>Dikarya</taxon>
        <taxon>Ascomycota</taxon>
        <taxon>Pezizomycotina</taxon>
        <taxon>Pezizomycetes</taxon>
        <taxon>Pezizales</taxon>
        <taxon>Ascodesmidaceae</taxon>
        <taxon>Ascodesmis</taxon>
    </lineage>
</organism>
<dbReference type="InterPro" id="IPR013087">
    <property type="entry name" value="Znf_C2H2_type"/>
</dbReference>
<dbReference type="Gene3D" id="3.30.160.60">
    <property type="entry name" value="Classic Zinc Finger"/>
    <property type="match status" value="2"/>
</dbReference>
<dbReference type="GO" id="GO:0000978">
    <property type="term" value="F:RNA polymerase II cis-regulatory region sequence-specific DNA binding"/>
    <property type="evidence" value="ECO:0007669"/>
    <property type="project" value="TreeGrafter"/>
</dbReference>
<reference evidence="10 11" key="1">
    <citation type="submission" date="2019-04" db="EMBL/GenBank/DDBJ databases">
        <title>Comparative genomics and transcriptomics to analyze fruiting body development in filamentous ascomycetes.</title>
        <authorList>
            <consortium name="DOE Joint Genome Institute"/>
            <person name="Lutkenhaus R."/>
            <person name="Traeger S."/>
            <person name="Breuer J."/>
            <person name="Kuo A."/>
            <person name="Lipzen A."/>
            <person name="Pangilinan J."/>
            <person name="Dilworth D."/>
            <person name="Sandor L."/>
            <person name="Poggeler S."/>
            <person name="Barry K."/>
            <person name="Grigoriev I.V."/>
            <person name="Nowrousian M."/>
        </authorList>
    </citation>
    <scope>NUCLEOTIDE SEQUENCE [LARGE SCALE GENOMIC DNA]</scope>
    <source>
        <strain evidence="10 11">CBS 389.68</strain>
    </source>
</reference>
<dbReference type="GO" id="GO:0005667">
    <property type="term" value="C:transcription regulator complex"/>
    <property type="evidence" value="ECO:0007669"/>
    <property type="project" value="TreeGrafter"/>
</dbReference>
<evidence type="ECO:0000256" key="7">
    <source>
        <dbReference type="ARBA" id="ARBA00044085"/>
    </source>
</evidence>
<feature type="non-terminal residue" evidence="10">
    <location>
        <position position="78"/>
    </location>
</feature>
<dbReference type="GO" id="GO:0000785">
    <property type="term" value="C:chromatin"/>
    <property type="evidence" value="ECO:0007669"/>
    <property type="project" value="TreeGrafter"/>
</dbReference>
<dbReference type="AlphaFoldDB" id="A0A4S2MVY8"/>
<proteinExistence type="predicted"/>
<dbReference type="SMART" id="SM00355">
    <property type="entry name" value="ZnF_C2H2"/>
    <property type="match status" value="2"/>
</dbReference>
<keyword evidence="4 8" id="KW-0863">Zinc-finger</keyword>
<name>A0A4S2MVY8_9PEZI</name>
<evidence type="ECO:0000259" key="9">
    <source>
        <dbReference type="PROSITE" id="PS50157"/>
    </source>
</evidence>
<keyword evidence="6" id="KW-0539">Nucleus</keyword>
<dbReference type="Pfam" id="PF00096">
    <property type="entry name" value="zf-C2H2"/>
    <property type="match status" value="2"/>
</dbReference>
<dbReference type="GO" id="GO:0008270">
    <property type="term" value="F:zinc ion binding"/>
    <property type="evidence" value="ECO:0007669"/>
    <property type="project" value="UniProtKB-KW"/>
</dbReference>
<dbReference type="OrthoDB" id="4964842at2759"/>
<keyword evidence="3" id="KW-0677">Repeat</keyword>
<keyword evidence="5" id="KW-0862">Zinc</keyword>
<dbReference type="InParanoid" id="A0A4S2MVY8"/>
<dbReference type="PANTHER" id="PTHR14003:SF19">
    <property type="entry name" value="YY2 TRANSCRIPTION FACTOR"/>
    <property type="match status" value="1"/>
</dbReference>
<feature type="domain" description="C2H2-type" evidence="9">
    <location>
        <begin position="8"/>
        <end position="37"/>
    </location>
</feature>
<accession>A0A4S2MVY8</accession>
<feature type="domain" description="C2H2-type" evidence="9">
    <location>
        <begin position="38"/>
        <end position="67"/>
    </location>
</feature>
<dbReference type="PROSITE" id="PS50157">
    <property type="entry name" value="ZINC_FINGER_C2H2_2"/>
    <property type="match status" value="2"/>
</dbReference>
<evidence type="ECO:0000256" key="2">
    <source>
        <dbReference type="ARBA" id="ARBA00022723"/>
    </source>
</evidence>